<evidence type="ECO:0000256" key="2">
    <source>
        <dbReference type="PROSITE-ProRule" id="PRU10141"/>
    </source>
</evidence>
<comment type="caution">
    <text evidence="4">The sequence shown here is derived from an EMBL/GenBank/DDBJ whole genome shotgun (WGS) entry which is preliminary data.</text>
</comment>
<dbReference type="SUPFAM" id="SSF56112">
    <property type="entry name" value="Protein kinase-like (PK-like)"/>
    <property type="match status" value="1"/>
</dbReference>
<name>A0AAD4TDC0_9MAGN</name>
<sequence length="638" mass="71389">MPELRSAACKARLESKQLAELNPQLRHLNKVKEHDLIAHKRDKLGVAKGNVCTNKEVNKEPSANKNLVAERKVVEKPVGVKVAEASTGGIPETVKVGRSPVYRIERKLGKGGFGQVFVGRRVSGCTTRTGSNASEVAVKFEHFKSKGCTDGPPYEWQAYSSLKGCYGLPSVHHKGRHGDYYVMVACIAMEAIAILERIHLKGFVHGDVKPEKFVLGRPGTADEKKLFLVDLGLASRLKGTSSNQHVDYDQKPDSFRGTVTYASVHARLGRTLSRRDDLESLAYTLVYLLAGGLPWQGREGDTKSFRVCREKMSTSPKSLCFGCPPAFKQFVEIVVNMNFDEVPNYSELVSLFKCLIEPCNPVLPISVDGALKVVRKHRRSTVNFEYNEQPKKKLRLGDPASRWILVYNPRLPMKQRCHYNVSDLRLSRLIDEGVADNGLYISCVASDGPNQWAVIMNAGTGFSDQVHLLSDKFLHQEYITNQWKKKFLITSLSGAANGKSLVVMSQGTSYTNQCYQVDNSFPIKWINTKWKEDYQVTSMATSGNCWCIVMSKNTGLSDQVLELDFQYPSEGIRRRWRSGHRITCAAATPDQVAFILSKTKVKYIQQTGRTAVFPTTDLEKKRSKHLYAESICYGRAIC</sequence>
<dbReference type="Gene3D" id="3.30.200.20">
    <property type="entry name" value="Phosphorylase Kinase, domain 1"/>
    <property type="match status" value="1"/>
</dbReference>
<dbReference type="Pfam" id="PF00069">
    <property type="entry name" value="Pkinase"/>
    <property type="match status" value="1"/>
</dbReference>
<keyword evidence="2" id="KW-0067">ATP-binding</keyword>
<reference evidence="4" key="1">
    <citation type="submission" date="2022-04" db="EMBL/GenBank/DDBJ databases">
        <title>A functionally conserved STORR gene fusion in Papaver species that diverged 16.8 million years ago.</title>
        <authorList>
            <person name="Catania T."/>
        </authorList>
    </citation>
    <scope>NUCLEOTIDE SEQUENCE</scope>
    <source>
        <strain evidence="4">S-188037</strain>
    </source>
</reference>
<evidence type="ECO:0000259" key="3">
    <source>
        <dbReference type="PROSITE" id="PS50011"/>
    </source>
</evidence>
<evidence type="ECO:0000313" key="4">
    <source>
        <dbReference type="EMBL" id="KAI3955366.1"/>
    </source>
</evidence>
<dbReference type="PANTHER" id="PTHR11909">
    <property type="entry name" value="CASEIN KINASE-RELATED"/>
    <property type="match status" value="1"/>
</dbReference>
<dbReference type="PROSITE" id="PS50011">
    <property type="entry name" value="PROTEIN_KINASE_DOM"/>
    <property type="match status" value="1"/>
</dbReference>
<proteinExistence type="inferred from homology"/>
<dbReference type="GO" id="GO:0004672">
    <property type="term" value="F:protein kinase activity"/>
    <property type="evidence" value="ECO:0007669"/>
    <property type="project" value="InterPro"/>
</dbReference>
<dbReference type="Gene3D" id="1.10.510.10">
    <property type="entry name" value="Transferase(Phosphotransferase) domain 1"/>
    <property type="match status" value="1"/>
</dbReference>
<dbReference type="InterPro" id="IPR000719">
    <property type="entry name" value="Prot_kinase_dom"/>
</dbReference>
<dbReference type="SMART" id="SM00220">
    <property type="entry name" value="S_TKc"/>
    <property type="match status" value="1"/>
</dbReference>
<dbReference type="InterPro" id="IPR050235">
    <property type="entry name" value="CK1_Ser-Thr_kinase"/>
</dbReference>
<keyword evidence="5" id="KW-1185">Reference proteome</keyword>
<accession>A0AAD4TDC0</accession>
<dbReference type="GO" id="GO:0005524">
    <property type="term" value="F:ATP binding"/>
    <property type="evidence" value="ECO:0007669"/>
    <property type="project" value="UniProtKB-UniRule"/>
</dbReference>
<dbReference type="InterPro" id="IPR011009">
    <property type="entry name" value="Kinase-like_dom_sf"/>
</dbReference>
<evidence type="ECO:0000256" key="1">
    <source>
        <dbReference type="ARBA" id="ARBA00005926"/>
    </source>
</evidence>
<dbReference type="Pfam" id="PF24289">
    <property type="entry name" value="DUF7477"/>
    <property type="match status" value="1"/>
</dbReference>
<protein>
    <recommendedName>
        <fullName evidence="3">Protein kinase domain-containing protein</fullName>
    </recommendedName>
</protein>
<dbReference type="InterPro" id="IPR055900">
    <property type="entry name" value="DUF7477"/>
</dbReference>
<comment type="similarity">
    <text evidence="1">Belongs to the protein kinase superfamily. CK1 Ser/Thr protein kinase family. Casein kinase I subfamily.</text>
</comment>
<dbReference type="Proteomes" id="UP001202328">
    <property type="component" value="Unassembled WGS sequence"/>
</dbReference>
<dbReference type="PROSITE" id="PS00107">
    <property type="entry name" value="PROTEIN_KINASE_ATP"/>
    <property type="match status" value="1"/>
</dbReference>
<feature type="domain" description="Protein kinase" evidence="3">
    <location>
        <begin position="102"/>
        <end position="363"/>
    </location>
</feature>
<organism evidence="4 5">
    <name type="scientific">Papaver atlanticum</name>
    <dbReference type="NCBI Taxonomy" id="357466"/>
    <lineage>
        <taxon>Eukaryota</taxon>
        <taxon>Viridiplantae</taxon>
        <taxon>Streptophyta</taxon>
        <taxon>Embryophyta</taxon>
        <taxon>Tracheophyta</taxon>
        <taxon>Spermatophyta</taxon>
        <taxon>Magnoliopsida</taxon>
        <taxon>Ranunculales</taxon>
        <taxon>Papaveraceae</taxon>
        <taxon>Papaveroideae</taxon>
        <taxon>Papaver</taxon>
    </lineage>
</organism>
<dbReference type="EMBL" id="JAJJMB010001752">
    <property type="protein sequence ID" value="KAI3955366.1"/>
    <property type="molecule type" value="Genomic_DNA"/>
</dbReference>
<dbReference type="InterPro" id="IPR017441">
    <property type="entry name" value="Protein_kinase_ATP_BS"/>
</dbReference>
<evidence type="ECO:0000313" key="5">
    <source>
        <dbReference type="Proteomes" id="UP001202328"/>
    </source>
</evidence>
<keyword evidence="2" id="KW-0547">Nucleotide-binding</keyword>
<gene>
    <name evidence="4" type="ORF">MKW98_018467</name>
</gene>
<dbReference type="AlphaFoldDB" id="A0AAD4TDC0"/>
<feature type="binding site" evidence="2">
    <location>
        <position position="139"/>
    </location>
    <ligand>
        <name>ATP</name>
        <dbReference type="ChEBI" id="CHEBI:30616"/>
    </ligand>
</feature>